<accession>A0A517YE54</accession>
<dbReference type="Pfam" id="PF07460">
    <property type="entry name" value="NUMOD3"/>
    <property type="match status" value="1"/>
</dbReference>
<dbReference type="EMBL" id="CP036274">
    <property type="protein sequence ID" value="QDU28519.1"/>
    <property type="molecule type" value="Genomic_DNA"/>
</dbReference>
<protein>
    <recommendedName>
        <fullName evidence="2">Nuclease associated modular domain-containing protein</fullName>
    </recommendedName>
</protein>
<dbReference type="InterPro" id="IPR003611">
    <property type="entry name" value="NUMOD3"/>
</dbReference>
<gene>
    <name evidence="3" type="ORF">ETAA8_36210</name>
</gene>
<evidence type="ECO:0000313" key="3">
    <source>
        <dbReference type="EMBL" id="QDU28519.1"/>
    </source>
</evidence>
<evidence type="ECO:0000256" key="1">
    <source>
        <dbReference type="SAM" id="MobiDB-lite"/>
    </source>
</evidence>
<proteinExistence type="predicted"/>
<dbReference type="RefSeq" id="WP_145090951.1">
    <property type="nucleotide sequence ID" value="NZ_CP036274.1"/>
</dbReference>
<keyword evidence="4" id="KW-1185">Reference proteome</keyword>
<dbReference type="Proteomes" id="UP000315017">
    <property type="component" value="Chromosome"/>
</dbReference>
<feature type="domain" description="Nuclease associated modular" evidence="2">
    <location>
        <begin position="155"/>
        <end position="171"/>
    </location>
</feature>
<dbReference type="OrthoDB" id="258970at2"/>
<name>A0A517YE54_9BACT</name>
<organism evidence="3 4">
    <name type="scientific">Anatilimnocola aggregata</name>
    <dbReference type="NCBI Taxonomy" id="2528021"/>
    <lineage>
        <taxon>Bacteria</taxon>
        <taxon>Pseudomonadati</taxon>
        <taxon>Planctomycetota</taxon>
        <taxon>Planctomycetia</taxon>
        <taxon>Pirellulales</taxon>
        <taxon>Pirellulaceae</taxon>
        <taxon>Anatilimnocola</taxon>
    </lineage>
</organism>
<feature type="region of interest" description="Disordered" evidence="1">
    <location>
        <begin position="152"/>
        <end position="183"/>
    </location>
</feature>
<dbReference type="KEGG" id="aagg:ETAA8_36210"/>
<dbReference type="GO" id="GO:0003677">
    <property type="term" value="F:DNA binding"/>
    <property type="evidence" value="ECO:0007669"/>
    <property type="project" value="InterPro"/>
</dbReference>
<evidence type="ECO:0000259" key="2">
    <source>
        <dbReference type="Pfam" id="PF07460"/>
    </source>
</evidence>
<reference evidence="3 4" key="1">
    <citation type="submission" date="2019-02" db="EMBL/GenBank/DDBJ databases">
        <title>Deep-cultivation of Planctomycetes and their phenomic and genomic characterization uncovers novel biology.</title>
        <authorList>
            <person name="Wiegand S."/>
            <person name="Jogler M."/>
            <person name="Boedeker C."/>
            <person name="Pinto D."/>
            <person name="Vollmers J."/>
            <person name="Rivas-Marin E."/>
            <person name="Kohn T."/>
            <person name="Peeters S.H."/>
            <person name="Heuer A."/>
            <person name="Rast P."/>
            <person name="Oberbeckmann S."/>
            <person name="Bunk B."/>
            <person name="Jeske O."/>
            <person name="Meyerdierks A."/>
            <person name="Storesund J.E."/>
            <person name="Kallscheuer N."/>
            <person name="Luecker S."/>
            <person name="Lage O.M."/>
            <person name="Pohl T."/>
            <person name="Merkel B.J."/>
            <person name="Hornburger P."/>
            <person name="Mueller R.-W."/>
            <person name="Bruemmer F."/>
            <person name="Labrenz M."/>
            <person name="Spormann A.M."/>
            <person name="Op den Camp H."/>
            <person name="Overmann J."/>
            <person name="Amann R."/>
            <person name="Jetten M.S.M."/>
            <person name="Mascher T."/>
            <person name="Medema M.H."/>
            <person name="Devos D.P."/>
            <person name="Kaster A.-K."/>
            <person name="Ovreas L."/>
            <person name="Rohde M."/>
            <person name="Galperin M.Y."/>
            <person name="Jogler C."/>
        </authorList>
    </citation>
    <scope>NUCLEOTIDE SEQUENCE [LARGE SCALE GENOMIC DNA]</scope>
    <source>
        <strain evidence="3 4">ETA_A8</strain>
    </source>
</reference>
<dbReference type="AlphaFoldDB" id="A0A517YE54"/>
<evidence type="ECO:0000313" key="4">
    <source>
        <dbReference type="Proteomes" id="UP000315017"/>
    </source>
</evidence>
<sequence length="231" mass="25533">MPVDPTKLRFGPYQSTRFKIGQKVDCDARGEVTIFRISDGRIPWPVGKKGSALSLVLTGDLARAVRQEAVPAIKHWWGVGTNTVWKWRRALGVEDTEGNRLIRVEHQTPERVAAFVKAIAPSARSPERRAKIAAAKRGKPRPAHVVEILRQANVGKRHTEASRAKMSASQKARAERGNLPPAAGVPWSAKELKLLRTLPAKTVAKRTGRTLQAVYARRSLLKLPDGRRAAK</sequence>